<dbReference type="AlphaFoldDB" id="A0AAQ3LCA7"/>
<reference evidence="3 4" key="1">
    <citation type="submission" date="2023-10" db="EMBL/GenBank/DDBJ databases">
        <title>Rubellicoccus peritrichatus gen. nov., sp. nov., isolated from an algae of coral reef tank.</title>
        <authorList>
            <person name="Luo J."/>
        </authorList>
    </citation>
    <scope>NUCLEOTIDE SEQUENCE [LARGE SCALE GENOMIC DNA]</scope>
    <source>
        <strain evidence="3 4">CR14</strain>
    </source>
</reference>
<evidence type="ECO:0000313" key="3">
    <source>
        <dbReference type="EMBL" id="WOO42806.1"/>
    </source>
</evidence>
<feature type="domain" description="Glycosyltransferase subfamily 4-like N-terminal" evidence="2">
    <location>
        <begin position="14"/>
        <end position="182"/>
    </location>
</feature>
<dbReference type="PANTHER" id="PTHR45947:SF3">
    <property type="entry name" value="SULFOQUINOVOSYL TRANSFERASE SQD2"/>
    <property type="match status" value="1"/>
</dbReference>
<dbReference type="PANTHER" id="PTHR45947">
    <property type="entry name" value="SULFOQUINOVOSYL TRANSFERASE SQD2"/>
    <property type="match status" value="1"/>
</dbReference>
<dbReference type="Pfam" id="PF13439">
    <property type="entry name" value="Glyco_transf_4"/>
    <property type="match status" value="1"/>
</dbReference>
<dbReference type="Gene3D" id="3.40.50.2000">
    <property type="entry name" value="Glycogen Phosphorylase B"/>
    <property type="match status" value="2"/>
</dbReference>
<name>A0AAQ3LCA7_9BACT</name>
<dbReference type="InterPro" id="IPR028098">
    <property type="entry name" value="Glyco_trans_4-like_N"/>
</dbReference>
<keyword evidence="3" id="KW-0808">Transferase</keyword>
<dbReference type="InterPro" id="IPR001296">
    <property type="entry name" value="Glyco_trans_1"/>
</dbReference>
<keyword evidence="3" id="KW-0328">Glycosyltransferase</keyword>
<gene>
    <name evidence="3" type="ORF">RZN69_06855</name>
</gene>
<dbReference type="GO" id="GO:0016757">
    <property type="term" value="F:glycosyltransferase activity"/>
    <property type="evidence" value="ECO:0007669"/>
    <property type="project" value="UniProtKB-KW"/>
</dbReference>
<protein>
    <submittedName>
        <fullName evidence="3">Glycosyltransferase family 1 protein</fullName>
        <ecNumber evidence="3">2.4.-.-</ecNumber>
    </submittedName>
</protein>
<dbReference type="CDD" id="cd03814">
    <property type="entry name" value="GT4-like"/>
    <property type="match status" value="1"/>
</dbReference>
<evidence type="ECO:0000259" key="2">
    <source>
        <dbReference type="Pfam" id="PF13439"/>
    </source>
</evidence>
<dbReference type="EMBL" id="CP136920">
    <property type="protein sequence ID" value="WOO42806.1"/>
    <property type="molecule type" value="Genomic_DNA"/>
</dbReference>
<dbReference type="InterPro" id="IPR050194">
    <property type="entry name" value="Glycosyltransferase_grp1"/>
</dbReference>
<evidence type="ECO:0000259" key="1">
    <source>
        <dbReference type="Pfam" id="PF00534"/>
    </source>
</evidence>
<evidence type="ECO:0000313" key="4">
    <source>
        <dbReference type="Proteomes" id="UP001304300"/>
    </source>
</evidence>
<organism evidence="3 4">
    <name type="scientific">Rubellicoccus peritrichatus</name>
    <dbReference type="NCBI Taxonomy" id="3080537"/>
    <lineage>
        <taxon>Bacteria</taxon>
        <taxon>Pseudomonadati</taxon>
        <taxon>Verrucomicrobiota</taxon>
        <taxon>Opitutia</taxon>
        <taxon>Puniceicoccales</taxon>
        <taxon>Cerasicoccaceae</taxon>
        <taxon>Rubellicoccus</taxon>
    </lineage>
</organism>
<keyword evidence="4" id="KW-1185">Reference proteome</keyword>
<dbReference type="Proteomes" id="UP001304300">
    <property type="component" value="Chromosome"/>
</dbReference>
<dbReference type="SUPFAM" id="SSF53756">
    <property type="entry name" value="UDP-Glycosyltransferase/glycogen phosphorylase"/>
    <property type="match status" value="1"/>
</dbReference>
<dbReference type="KEGG" id="puo:RZN69_06855"/>
<dbReference type="EC" id="2.4.-.-" evidence="3"/>
<accession>A0AAQ3LCA7</accession>
<proteinExistence type="predicted"/>
<dbReference type="RefSeq" id="WP_317835336.1">
    <property type="nucleotide sequence ID" value="NZ_CP136920.1"/>
</dbReference>
<feature type="domain" description="Glycosyl transferase family 1" evidence="1">
    <location>
        <begin position="191"/>
        <end position="342"/>
    </location>
</feature>
<dbReference type="Pfam" id="PF00534">
    <property type="entry name" value="Glycos_transf_1"/>
    <property type="match status" value="1"/>
</dbReference>
<sequence>MKIALITETFPPEVNGVAMTLHRLVTGLHKRGNHMTVVRPRQEADKTRREEKDYEEILVKGYSIPRYQGLQFGVPARRRLKAVWRKEKPDLIHIATEGPLGYSALGAADDLNIPTISTFHTNFHSYGDHYGYGFFTKPLMRFFKYFHNRTGATYVPSDEVKEELEEQGINNVRILSRGVDTELFTPARRSEKLRTEWGVEPSTPVVLYVGRVANEKNIPLTVKAFTRFKELEPNAKLVIVGDGPERKNLEKEHPDIHFAGMRKGEDLAAHYASGDFFFFGSVTETFGNVVTEAMASGLIVLCYDYAAGKRHIVNGENGFTAPYKDEAGFLKTIEQVTNAKPLWPTIAEAANRTAADISWAKIIAKFEEELREFADVKE</sequence>